<reference evidence="3" key="1">
    <citation type="journal article" date="2012" name="MBio">
        <title>Comparative genome analysis of Trichophyton rubrum and related dermatophytes reveals candidate genes involved in infection.</title>
        <authorList>
            <person name="Martinez D.A."/>
            <person name="Oliver B.G."/>
            <person name="Graeser Y."/>
            <person name="Goldberg J.M."/>
            <person name="Li W."/>
            <person name="Martinez-Rossi N.M."/>
            <person name="Monod M."/>
            <person name="Shelest E."/>
            <person name="Barton R.C."/>
            <person name="Birch E."/>
            <person name="Brakhage A.A."/>
            <person name="Chen Z."/>
            <person name="Gurr S.J."/>
            <person name="Heiman D."/>
            <person name="Heitman J."/>
            <person name="Kosti I."/>
            <person name="Rossi A."/>
            <person name="Saif S."/>
            <person name="Samalova M."/>
            <person name="Saunders C.W."/>
            <person name="Shea T."/>
            <person name="Summerbell R.C."/>
            <person name="Xu J."/>
            <person name="Young S."/>
            <person name="Zeng Q."/>
            <person name="Birren B.W."/>
            <person name="Cuomo C.A."/>
            <person name="White T.C."/>
        </authorList>
    </citation>
    <scope>NUCLEOTIDE SEQUENCE [LARGE SCALE GENOMIC DNA]</scope>
    <source>
        <strain evidence="3">ATCC MYA-4606 / CBS 127.97</strain>
    </source>
</reference>
<dbReference type="AlphaFoldDB" id="F2PTI7"/>
<proteinExistence type="predicted"/>
<feature type="region of interest" description="Disordered" evidence="1">
    <location>
        <begin position="164"/>
        <end position="184"/>
    </location>
</feature>
<keyword evidence="3" id="KW-1185">Reference proteome</keyword>
<name>F2PTI7_TRIEC</name>
<sequence>MDVILVSRAMSPQAGQRPRISHAASRAAGNGRLASLDQKVPSKKSTQDDAGRSKLQQPKSKQGAAKKETKRSSANGFNSIGLGASPCERLLLLLVVQPCKRLSDRVMQRKLLGGRGRTTTAGCNVFLLPFAGHRGKQAQGPAQSLLARLSNRLASQRFIPAGKARQKRRNGLLNHWTSVHRRPT</sequence>
<accession>F2PTI7</accession>
<dbReference type="VEuPathDB" id="FungiDB:TEQG_04363"/>
<gene>
    <name evidence="2" type="ORF">TEQG_04363</name>
</gene>
<dbReference type="EMBL" id="DS995738">
    <property type="protein sequence ID" value="EGE05205.1"/>
    <property type="molecule type" value="Genomic_DNA"/>
</dbReference>
<protein>
    <submittedName>
        <fullName evidence="2">Uncharacterized protein</fullName>
    </submittedName>
</protein>
<dbReference type="HOGENOM" id="CLU_1469224_0_0_1"/>
<evidence type="ECO:0000313" key="2">
    <source>
        <dbReference type="EMBL" id="EGE05205.1"/>
    </source>
</evidence>
<organism evidence="2 3">
    <name type="scientific">Trichophyton equinum (strain ATCC MYA-4606 / CBS 127.97)</name>
    <name type="common">Horse ringworm fungus</name>
    <dbReference type="NCBI Taxonomy" id="559882"/>
    <lineage>
        <taxon>Eukaryota</taxon>
        <taxon>Fungi</taxon>
        <taxon>Dikarya</taxon>
        <taxon>Ascomycota</taxon>
        <taxon>Pezizomycotina</taxon>
        <taxon>Eurotiomycetes</taxon>
        <taxon>Eurotiomycetidae</taxon>
        <taxon>Onygenales</taxon>
        <taxon>Arthrodermataceae</taxon>
        <taxon>Trichophyton</taxon>
    </lineage>
</organism>
<evidence type="ECO:0000313" key="3">
    <source>
        <dbReference type="Proteomes" id="UP000009169"/>
    </source>
</evidence>
<feature type="region of interest" description="Disordered" evidence="1">
    <location>
        <begin position="1"/>
        <end position="78"/>
    </location>
</feature>
<dbReference type="Proteomes" id="UP000009169">
    <property type="component" value="Unassembled WGS sequence"/>
</dbReference>
<evidence type="ECO:0000256" key="1">
    <source>
        <dbReference type="SAM" id="MobiDB-lite"/>
    </source>
</evidence>